<feature type="signal peptide" evidence="1">
    <location>
        <begin position="1"/>
        <end position="26"/>
    </location>
</feature>
<protein>
    <submittedName>
        <fullName evidence="2">Uncharacterized protein</fullName>
    </submittedName>
</protein>
<dbReference type="EMBL" id="NVUL01000059">
    <property type="protein sequence ID" value="PCI76302.1"/>
    <property type="molecule type" value="Genomic_DNA"/>
</dbReference>
<sequence>MSIMKTKLLLFISVLIAPIGVSLAQAADNYVAPRTEWGQPDLQGVWNFNSSTPMQRPERFGTQEFLTPAEVEQDRVRQEERRIAADAAEAELVLNPQAPPAGENPGGYNNFWYESAGIGENVRTSLIVYPPNGRFPDRVEGTAVHTANLGDDVEGDRPVLAVFGGIGKDGPEDRGLSERCLIGFNAGPPFTGGGYNANVQIFQNKDHAVIMTEMVHDARIVPLDDRGVLDDDIRQWSGDSRGYWDGDSLVVTTRNFTDLTPSFSRFGNAKDKMLTERFTRTDQFTVEYEWTLEDSSTFTDKIVATMPMTKVAGILYEYGCHEGNYGMQNILRGERMLERRAAAGESGN</sequence>
<feature type="chain" id="PRO_5013377309" evidence="1">
    <location>
        <begin position="27"/>
        <end position="348"/>
    </location>
</feature>
<evidence type="ECO:0000313" key="3">
    <source>
        <dbReference type="Proteomes" id="UP000218767"/>
    </source>
</evidence>
<evidence type="ECO:0000256" key="1">
    <source>
        <dbReference type="SAM" id="SignalP"/>
    </source>
</evidence>
<keyword evidence="1" id="KW-0732">Signal</keyword>
<proteinExistence type="predicted"/>
<dbReference type="Proteomes" id="UP000218767">
    <property type="component" value="Unassembled WGS sequence"/>
</dbReference>
<gene>
    <name evidence="2" type="ORF">COB20_10995</name>
</gene>
<name>A0A2A4X0S4_9GAMM</name>
<dbReference type="AlphaFoldDB" id="A0A2A4X0S4"/>
<evidence type="ECO:0000313" key="2">
    <source>
        <dbReference type="EMBL" id="PCI76302.1"/>
    </source>
</evidence>
<comment type="caution">
    <text evidence="2">The sequence shown here is derived from an EMBL/GenBank/DDBJ whole genome shotgun (WGS) entry which is preliminary data.</text>
</comment>
<reference evidence="3" key="1">
    <citation type="submission" date="2017-08" db="EMBL/GenBank/DDBJ databases">
        <title>A dynamic microbial community with high functional redundancy inhabits the cold, oxic subseafloor aquifer.</title>
        <authorList>
            <person name="Tully B.J."/>
            <person name="Wheat C.G."/>
            <person name="Glazer B.T."/>
            <person name="Huber J.A."/>
        </authorList>
    </citation>
    <scope>NUCLEOTIDE SEQUENCE [LARGE SCALE GENOMIC DNA]</scope>
</reference>
<accession>A0A2A4X0S4</accession>
<organism evidence="2 3">
    <name type="scientific">SAR86 cluster bacterium</name>
    <dbReference type="NCBI Taxonomy" id="2030880"/>
    <lineage>
        <taxon>Bacteria</taxon>
        <taxon>Pseudomonadati</taxon>
        <taxon>Pseudomonadota</taxon>
        <taxon>Gammaproteobacteria</taxon>
        <taxon>SAR86 cluster</taxon>
    </lineage>
</organism>